<dbReference type="RefSeq" id="WP_277567374.1">
    <property type="nucleotide sequence ID" value="NZ_JAPDHZ010000004.1"/>
</dbReference>
<evidence type="ECO:0000256" key="3">
    <source>
        <dbReference type="PROSITE-ProRule" id="PRU00339"/>
    </source>
</evidence>
<organism evidence="5 6">
    <name type="scientific">Cohnella ginsengisoli</name>
    <dbReference type="NCBI Taxonomy" id="425004"/>
    <lineage>
        <taxon>Bacteria</taxon>
        <taxon>Bacillati</taxon>
        <taxon>Bacillota</taxon>
        <taxon>Bacilli</taxon>
        <taxon>Bacillales</taxon>
        <taxon>Paenibacillaceae</taxon>
        <taxon>Cohnella</taxon>
    </lineage>
</organism>
<proteinExistence type="predicted"/>
<feature type="repeat" description="TPR" evidence="3">
    <location>
        <begin position="40"/>
        <end position="73"/>
    </location>
</feature>
<evidence type="ECO:0000256" key="1">
    <source>
        <dbReference type="ARBA" id="ARBA00022737"/>
    </source>
</evidence>
<dbReference type="PROSITE" id="PS50005">
    <property type="entry name" value="TPR"/>
    <property type="match status" value="1"/>
</dbReference>
<comment type="caution">
    <text evidence="5">The sequence shown here is derived from an EMBL/GenBank/DDBJ whole genome shotgun (WGS) entry which is preliminary data.</text>
</comment>
<dbReference type="PANTHER" id="PTHR44943:SF8">
    <property type="entry name" value="TPR REPEAT-CONTAINING PROTEIN MJ0263"/>
    <property type="match status" value="1"/>
</dbReference>
<dbReference type="Proteomes" id="UP001153387">
    <property type="component" value="Unassembled WGS sequence"/>
</dbReference>
<dbReference type="SMART" id="SM00028">
    <property type="entry name" value="TPR"/>
    <property type="match status" value="2"/>
</dbReference>
<protein>
    <recommendedName>
        <fullName evidence="7">Tetratricopeptide repeat protein</fullName>
    </recommendedName>
</protein>
<dbReference type="SUPFAM" id="SSF48452">
    <property type="entry name" value="TPR-like"/>
    <property type="match status" value="1"/>
</dbReference>
<dbReference type="AlphaFoldDB" id="A0A9X4KKC9"/>
<evidence type="ECO:0000313" key="6">
    <source>
        <dbReference type="Proteomes" id="UP001153387"/>
    </source>
</evidence>
<feature type="compositionally biased region" description="Basic and acidic residues" evidence="4">
    <location>
        <begin position="166"/>
        <end position="177"/>
    </location>
</feature>
<keyword evidence="1" id="KW-0677">Repeat</keyword>
<dbReference type="InterPro" id="IPR019734">
    <property type="entry name" value="TPR_rpt"/>
</dbReference>
<sequence length="194" mass="22503">MEQAAWQASYRAAEQLIEWKRYKEALEETQRLLALDPEDADALALAGRVHLCMDRHQEALHWAQEALRRDPEHLLAWFVRVSAYYETGRLKEFQEALAEALRLDPYESFYYYLNANYYNKKRTILVRQVRAAERAGDTAPQSRLSRPAQLCRSAPWRLRGIRAARRPGDPPRWRDAARAASSGLGCPHARRLQA</sequence>
<dbReference type="Pfam" id="PF12895">
    <property type="entry name" value="ANAPC3"/>
    <property type="match status" value="1"/>
</dbReference>
<dbReference type="InterPro" id="IPR011990">
    <property type="entry name" value="TPR-like_helical_dom_sf"/>
</dbReference>
<feature type="region of interest" description="Disordered" evidence="4">
    <location>
        <begin position="164"/>
        <end position="186"/>
    </location>
</feature>
<dbReference type="PANTHER" id="PTHR44943">
    <property type="entry name" value="CELLULOSE SYNTHASE OPERON PROTEIN C"/>
    <property type="match status" value="1"/>
</dbReference>
<accession>A0A9X4KKC9</accession>
<dbReference type="InterPro" id="IPR051685">
    <property type="entry name" value="Ycf3/AcsC/BcsC/TPR_MFPF"/>
</dbReference>
<keyword evidence="2 3" id="KW-0802">TPR repeat</keyword>
<reference evidence="5 6" key="1">
    <citation type="submission" date="2022-10" db="EMBL/GenBank/DDBJ databases">
        <title>Comparative genomic analysis of Cohnella hashimotonis sp. nov., isolated from the International Space Station.</title>
        <authorList>
            <person name="Simpson A."/>
            <person name="Venkateswaran K."/>
        </authorList>
    </citation>
    <scope>NUCLEOTIDE SEQUENCE [LARGE SCALE GENOMIC DNA]</scope>
    <source>
        <strain evidence="5 6">DSM 18997</strain>
    </source>
</reference>
<evidence type="ECO:0000256" key="4">
    <source>
        <dbReference type="SAM" id="MobiDB-lite"/>
    </source>
</evidence>
<keyword evidence="6" id="KW-1185">Reference proteome</keyword>
<evidence type="ECO:0000256" key="2">
    <source>
        <dbReference type="ARBA" id="ARBA00022803"/>
    </source>
</evidence>
<dbReference type="Gene3D" id="1.25.40.10">
    <property type="entry name" value="Tetratricopeptide repeat domain"/>
    <property type="match status" value="1"/>
</dbReference>
<gene>
    <name evidence="5" type="ORF">OMP38_24455</name>
</gene>
<dbReference type="EMBL" id="JAPDHZ010000004">
    <property type="protein sequence ID" value="MDG0793628.1"/>
    <property type="molecule type" value="Genomic_DNA"/>
</dbReference>
<evidence type="ECO:0008006" key="7">
    <source>
        <dbReference type="Google" id="ProtNLM"/>
    </source>
</evidence>
<evidence type="ECO:0000313" key="5">
    <source>
        <dbReference type="EMBL" id="MDG0793628.1"/>
    </source>
</evidence>
<name>A0A9X4KKC9_9BACL</name>